<feature type="domain" description="RNA polymerase sigma-70 region 2" evidence="1">
    <location>
        <begin position="23"/>
        <end position="84"/>
    </location>
</feature>
<dbReference type="Gene3D" id="1.10.1740.10">
    <property type="match status" value="1"/>
</dbReference>
<dbReference type="RefSeq" id="WP_204718291.1">
    <property type="nucleotide sequence ID" value="NZ_JAFFGU010000006.1"/>
</dbReference>
<comment type="caution">
    <text evidence="3">The sequence shown here is derived from an EMBL/GenBank/DDBJ whole genome shotgun (WGS) entry which is preliminary data.</text>
</comment>
<evidence type="ECO:0000259" key="2">
    <source>
        <dbReference type="Pfam" id="PF20239"/>
    </source>
</evidence>
<feature type="domain" description="DUF6596" evidence="2">
    <location>
        <begin position="191"/>
        <end position="290"/>
    </location>
</feature>
<dbReference type="Pfam" id="PF04542">
    <property type="entry name" value="Sigma70_r2"/>
    <property type="match status" value="1"/>
</dbReference>
<sequence>MIGEQMIRDGAHAAADHAARESYSRLVALLAATSGDLALAEDALSTAFERALRTWPVDGTPEKPTAWLLSVARNHQRDVWKSAAHRKSAELDDRADNVGEAVVTPIDDLDPDAIGDKRLELLFTCAHPAIDPAIRTPLMLQAVLGFEAAEVAAAFAVAPATMAQRLVRAKRRIRDARIPLVVPGRAAMPARLSAVLEAIYGCFAIAWDDPTGSGNDAVDSMAGEALYLAVTLADLLDDEPEAWGLAALIALSSARVPARTGSFVPLQEQDPDLWDGDLIRDGEAMLRRAAALGAPMGRFQLEAAMQSVHTDRARTGVVDWDALRTLSAALVIVTPTLGAQVAHAAIVGRAGSPAEGLALLDGLEAEHDLDDFQPFHATRADLLSRTGSAAAARHHFERAAVLSRDPRVRDWLRRRADHVC</sequence>
<dbReference type="Pfam" id="PF20239">
    <property type="entry name" value="DUF6596"/>
    <property type="match status" value="1"/>
</dbReference>
<dbReference type="Proteomes" id="UP001195196">
    <property type="component" value="Unassembled WGS sequence"/>
</dbReference>
<proteinExistence type="predicted"/>
<evidence type="ECO:0000313" key="3">
    <source>
        <dbReference type="EMBL" id="MBM7279027.1"/>
    </source>
</evidence>
<dbReference type="SUPFAM" id="SSF88659">
    <property type="entry name" value="Sigma3 and sigma4 domains of RNA polymerase sigma factors"/>
    <property type="match status" value="1"/>
</dbReference>
<reference evidence="3" key="1">
    <citation type="submission" date="2021-02" db="EMBL/GenBank/DDBJ databases">
        <title>Taxonomy, biology and ecology of Rhodococcus bacteria occurring in California pistachio and other woody hosts as revealed by genome sequence analyses.</title>
        <authorList>
            <person name="Riely B."/>
            <person name="Gai Y."/>
        </authorList>
    </citation>
    <scope>NUCLEOTIDE SEQUENCE</scope>
    <source>
        <strain evidence="3">BP-295</strain>
    </source>
</reference>
<dbReference type="EMBL" id="JAFFGU010000006">
    <property type="protein sequence ID" value="MBM7279027.1"/>
    <property type="molecule type" value="Genomic_DNA"/>
</dbReference>
<dbReference type="GO" id="GO:0006352">
    <property type="term" value="P:DNA-templated transcription initiation"/>
    <property type="evidence" value="ECO:0007669"/>
    <property type="project" value="InterPro"/>
</dbReference>
<dbReference type="InterPro" id="IPR046531">
    <property type="entry name" value="DUF6596"/>
</dbReference>
<protein>
    <submittedName>
        <fullName evidence="3">RNA polymerase subunit sigma-70</fullName>
    </submittedName>
</protein>
<evidence type="ECO:0000313" key="4">
    <source>
        <dbReference type="Proteomes" id="UP001195196"/>
    </source>
</evidence>
<dbReference type="PANTHER" id="PTHR47756">
    <property type="entry name" value="BLL6612 PROTEIN-RELATED"/>
    <property type="match status" value="1"/>
</dbReference>
<dbReference type="InterPro" id="IPR013324">
    <property type="entry name" value="RNA_pol_sigma_r3/r4-like"/>
</dbReference>
<dbReference type="PANTHER" id="PTHR47756:SF2">
    <property type="entry name" value="BLL6612 PROTEIN"/>
    <property type="match status" value="1"/>
</dbReference>
<name>A0AAW4G7D7_GORRU</name>
<dbReference type="InterPro" id="IPR007627">
    <property type="entry name" value="RNA_pol_sigma70_r2"/>
</dbReference>
<dbReference type="SUPFAM" id="SSF88946">
    <property type="entry name" value="Sigma2 domain of RNA polymerase sigma factors"/>
    <property type="match status" value="1"/>
</dbReference>
<accession>A0AAW4G7D7</accession>
<evidence type="ECO:0000259" key="1">
    <source>
        <dbReference type="Pfam" id="PF04542"/>
    </source>
</evidence>
<dbReference type="InterPro" id="IPR013325">
    <property type="entry name" value="RNA_pol_sigma_r2"/>
</dbReference>
<dbReference type="AlphaFoldDB" id="A0AAW4G7D7"/>
<dbReference type="GO" id="GO:0003700">
    <property type="term" value="F:DNA-binding transcription factor activity"/>
    <property type="evidence" value="ECO:0007669"/>
    <property type="project" value="InterPro"/>
</dbReference>
<gene>
    <name evidence="3" type="ORF">JTZ10_14815</name>
</gene>
<organism evidence="3 4">
    <name type="scientific">Gordonia rubripertincta</name>
    <name type="common">Rhodococcus corallinus</name>
    <dbReference type="NCBI Taxonomy" id="36822"/>
    <lineage>
        <taxon>Bacteria</taxon>
        <taxon>Bacillati</taxon>
        <taxon>Actinomycetota</taxon>
        <taxon>Actinomycetes</taxon>
        <taxon>Mycobacteriales</taxon>
        <taxon>Gordoniaceae</taxon>
        <taxon>Gordonia</taxon>
    </lineage>
</organism>